<gene>
    <name evidence="3" type="ORF">sscle_09g073130</name>
</gene>
<organism evidence="3 4">
    <name type="scientific">Sclerotinia sclerotiorum (strain ATCC 18683 / 1980 / Ss-1)</name>
    <name type="common">White mold</name>
    <name type="synonym">Whetzelinia sclerotiorum</name>
    <dbReference type="NCBI Taxonomy" id="665079"/>
    <lineage>
        <taxon>Eukaryota</taxon>
        <taxon>Fungi</taxon>
        <taxon>Dikarya</taxon>
        <taxon>Ascomycota</taxon>
        <taxon>Pezizomycotina</taxon>
        <taxon>Leotiomycetes</taxon>
        <taxon>Helotiales</taxon>
        <taxon>Sclerotiniaceae</taxon>
        <taxon>Sclerotinia</taxon>
    </lineage>
</organism>
<dbReference type="Proteomes" id="UP000177798">
    <property type="component" value="Chromosome 9"/>
</dbReference>
<evidence type="ECO:0000256" key="1">
    <source>
        <dbReference type="SAM" id="Coils"/>
    </source>
</evidence>
<dbReference type="VEuPathDB" id="FungiDB:sscle_09g073130"/>
<dbReference type="EMBL" id="CP017822">
    <property type="protein sequence ID" value="APA12543.1"/>
    <property type="molecule type" value="Genomic_DNA"/>
</dbReference>
<keyword evidence="1" id="KW-0175">Coiled coil</keyword>
<dbReference type="AlphaFoldDB" id="A0A1D9QD54"/>
<reference evidence="4" key="1">
    <citation type="journal article" date="2017" name="Genome Biol. Evol.">
        <title>The complete genome sequence of the phytopathogenic fungus Sclerotinia sclerotiorum reveals insights into the genome architecture of broad host range pathogens.</title>
        <authorList>
            <person name="Derbyshire M."/>
            <person name="Denton-Giles M."/>
            <person name="Hegedus D."/>
            <person name="Seifbarghy S."/>
            <person name="Rollins J."/>
            <person name="van Kan J."/>
            <person name="Seidl M.F."/>
            <person name="Faino L."/>
            <person name="Mbengue M."/>
            <person name="Navaud O."/>
            <person name="Raffaele S."/>
            <person name="Hammond-Kosack K."/>
            <person name="Heard S."/>
            <person name="Oliver R."/>
        </authorList>
    </citation>
    <scope>NUCLEOTIDE SEQUENCE [LARGE SCALE GENOMIC DNA]</scope>
    <source>
        <strain evidence="4">ATCC 18683 / 1980 / Ss-1</strain>
    </source>
</reference>
<accession>A0A1D9QD54</accession>
<feature type="coiled-coil region" evidence="1">
    <location>
        <begin position="273"/>
        <end position="300"/>
    </location>
</feature>
<evidence type="ECO:0000313" key="3">
    <source>
        <dbReference type="EMBL" id="APA12543.1"/>
    </source>
</evidence>
<dbReference type="OrthoDB" id="66964at2759"/>
<evidence type="ECO:0000256" key="2">
    <source>
        <dbReference type="SAM" id="MobiDB-lite"/>
    </source>
</evidence>
<feature type="region of interest" description="Disordered" evidence="2">
    <location>
        <begin position="68"/>
        <end position="96"/>
    </location>
</feature>
<name>A0A1D9QD54_SCLS1</name>
<sequence length="344" mass="38821">MLPPVEEAVLQNNPKFADLYKKLSTNILNPNGSTKNHPAQKERDTVSATLKTARIEAAKSQILVSSLSSLDLSPPPPIPAKPRTRTSQPAPPRKAAELPDELVELIILLTAKLSLPSNTISKTDTTLLESTPTYHSLATHLPQLSTLLSTNLHNTALSLSRIFTPTTNPSFLHRQIPTLLPSVLSLQSSLTTQSHNLALSRISIVNTTTQLLKLYHQATVLIIQLLERSKHGPLTRHTTTKISVLSLQSRTISYELQLKYLQGEKIIYDERTVEALQNYMRELRGGRERLKERVKLKERDLWGYGVGREDDRKERQMREIARVFGELRLEMEEVKRDVERLRGS</sequence>
<proteinExistence type="predicted"/>
<protein>
    <submittedName>
        <fullName evidence="3">Uncharacterized protein</fullName>
    </submittedName>
</protein>
<evidence type="ECO:0000313" key="4">
    <source>
        <dbReference type="Proteomes" id="UP000177798"/>
    </source>
</evidence>